<reference evidence="5 6" key="1">
    <citation type="submission" date="2019-09" db="EMBL/GenBank/DDBJ databases">
        <title>Bird 10,000 Genomes (B10K) Project - Family phase.</title>
        <authorList>
            <person name="Zhang G."/>
        </authorList>
    </citation>
    <scope>NUCLEOTIDE SEQUENCE [LARGE SCALE GENOMIC DNA]</scope>
    <source>
        <strain evidence="5">B10K-DU-001-21</strain>
        <tissue evidence="5">Muscle</tissue>
    </source>
</reference>
<dbReference type="Pfam" id="PF00685">
    <property type="entry name" value="Sulfotransfer_1"/>
    <property type="match status" value="1"/>
</dbReference>
<evidence type="ECO:0000256" key="2">
    <source>
        <dbReference type="ARBA" id="ARBA00022679"/>
    </source>
</evidence>
<evidence type="ECO:0000313" key="5">
    <source>
        <dbReference type="EMBL" id="NXG80093.1"/>
    </source>
</evidence>
<keyword evidence="6" id="KW-1185">Reference proteome</keyword>
<dbReference type="SUPFAM" id="SSF52540">
    <property type="entry name" value="P-loop containing nucleoside triphosphate hydrolases"/>
    <property type="match status" value="1"/>
</dbReference>
<dbReference type="AlphaFoldDB" id="A0A7K9EU47"/>
<proteinExistence type="inferred from homology"/>
<feature type="domain" description="Sulfotransferase" evidence="4">
    <location>
        <begin position="60"/>
        <end position="291"/>
    </location>
</feature>
<sequence>AVNMSEDKKSFIDALNKVLIKSEGLTLKDLLFYYRRTPYPVTVCSAETFQGLENLEARRDDMVLVSYPKCGVNWLMQILSDLIFTTIQSKLVSTELPFIECGDPDKYQRMKQIPSPRILATHLNYDCLPKSVFKNKAKILVLFRKPKDTAVSFFRFHNNVPNIPSYSSWDEFFSEFMNGKEKEVTLMLFSLLYSQLGIKHIEDENAMIIIYEDLKENLTASVKQIAEFFGFSTVAEQIQSIADRATFQAVKDKAQETHGAVGSILFRKGVVGNWRNLFTEAQNQEMGAKFKVCLEGTKLGAKLKYDVYCRA</sequence>
<protein>
    <recommendedName>
        <fullName evidence="3">Sulfotransferase</fullName>
        <ecNumber evidence="3">2.8.2.-</ecNumber>
    </recommendedName>
</protein>
<dbReference type="Gene3D" id="3.40.50.300">
    <property type="entry name" value="P-loop containing nucleotide triphosphate hydrolases"/>
    <property type="match status" value="1"/>
</dbReference>
<evidence type="ECO:0000313" key="6">
    <source>
        <dbReference type="Proteomes" id="UP000578343"/>
    </source>
</evidence>
<gene>
    <name evidence="5" type="primary">Sult6b1_3</name>
    <name evidence="5" type="ORF">BARMAR_R09225</name>
</gene>
<feature type="non-terminal residue" evidence="5">
    <location>
        <position position="311"/>
    </location>
</feature>
<comment type="caution">
    <text evidence="5">The sequence shown here is derived from an EMBL/GenBank/DDBJ whole genome shotgun (WGS) entry which is preliminary data.</text>
</comment>
<organism evidence="5 6">
    <name type="scientific">Baryphthengus martii</name>
    <name type="common">Rufous motmot</name>
    <dbReference type="NCBI Taxonomy" id="176943"/>
    <lineage>
        <taxon>Eukaryota</taxon>
        <taxon>Metazoa</taxon>
        <taxon>Chordata</taxon>
        <taxon>Craniata</taxon>
        <taxon>Vertebrata</taxon>
        <taxon>Euteleostomi</taxon>
        <taxon>Archelosauria</taxon>
        <taxon>Archosauria</taxon>
        <taxon>Dinosauria</taxon>
        <taxon>Saurischia</taxon>
        <taxon>Theropoda</taxon>
        <taxon>Coelurosauria</taxon>
        <taxon>Aves</taxon>
        <taxon>Neognathae</taxon>
        <taxon>Neoaves</taxon>
        <taxon>Telluraves</taxon>
        <taxon>Coraciimorphae</taxon>
        <taxon>Coraciiformes</taxon>
        <taxon>Momotidae</taxon>
        <taxon>Baryphthengus</taxon>
    </lineage>
</organism>
<dbReference type="GO" id="GO:0008146">
    <property type="term" value="F:sulfotransferase activity"/>
    <property type="evidence" value="ECO:0007669"/>
    <property type="project" value="InterPro"/>
</dbReference>
<dbReference type="OrthoDB" id="205623at2759"/>
<keyword evidence="2 3" id="KW-0808">Transferase</keyword>
<dbReference type="InterPro" id="IPR027417">
    <property type="entry name" value="P-loop_NTPase"/>
</dbReference>
<dbReference type="PANTHER" id="PTHR11783">
    <property type="entry name" value="SULFOTRANSFERASE SULT"/>
    <property type="match status" value="1"/>
</dbReference>
<evidence type="ECO:0000256" key="3">
    <source>
        <dbReference type="RuleBase" id="RU361155"/>
    </source>
</evidence>
<dbReference type="InterPro" id="IPR000863">
    <property type="entry name" value="Sulfotransferase_dom"/>
</dbReference>
<feature type="non-terminal residue" evidence="5">
    <location>
        <position position="1"/>
    </location>
</feature>
<evidence type="ECO:0000256" key="1">
    <source>
        <dbReference type="ARBA" id="ARBA00005771"/>
    </source>
</evidence>
<evidence type="ECO:0000259" key="4">
    <source>
        <dbReference type="Pfam" id="PF00685"/>
    </source>
</evidence>
<dbReference type="EC" id="2.8.2.-" evidence="3"/>
<comment type="similarity">
    <text evidence="1 3">Belongs to the sulfotransferase 1 family.</text>
</comment>
<dbReference type="EMBL" id="VWZK01020479">
    <property type="protein sequence ID" value="NXG80093.1"/>
    <property type="molecule type" value="Genomic_DNA"/>
</dbReference>
<name>A0A7K9EU47_BARMA</name>
<dbReference type="Proteomes" id="UP000578343">
    <property type="component" value="Unassembled WGS sequence"/>
</dbReference>
<accession>A0A7K9EU47</accession>